<gene>
    <name evidence="2" type="ORF">TTAC_LOCUS9461</name>
</gene>
<keyword evidence="3" id="KW-1185">Reference proteome</keyword>
<evidence type="ECO:0000256" key="1">
    <source>
        <dbReference type="SAM" id="MobiDB-lite"/>
    </source>
</evidence>
<evidence type="ECO:0000313" key="4">
    <source>
        <dbReference type="WBParaSite" id="TTAC_0000947601-mRNA-1"/>
    </source>
</evidence>
<reference evidence="2 3" key="2">
    <citation type="submission" date="2018-11" db="EMBL/GenBank/DDBJ databases">
        <authorList>
            <consortium name="Pathogen Informatics"/>
        </authorList>
    </citation>
    <scope>NUCLEOTIDE SEQUENCE [LARGE SCALE GENOMIC DNA]</scope>
</reference>
<name>A0A0R3X7F1_HYDTA</name>
<feature type="region of interest" description="Disordered" evidence="1">
    <location>
        <begin position="35"/>
        <end position="56"/>
    </location>
</feature>
<dbReference type="AlphaFoldDB" id="A0A0R3X7F1"/>
<dbReference type="OrthoDB" id="6267250at2759"/>
<organism evidence="4">
    <name type="scientific">Hydatigena taeniaeformis</name>
    <name type="common">Feline tapeworm</name>
    <name type="synonym">Taenia taeniaeformis</name>
    <dbReference type="NCBI Taxonomy" id="6205"/>
    <lineage>
        <taxon>Eukaryota</taxon>
        <taxon>Metazoa</taxon>
        <taxon>Spiralia</taxon>
        <taxon>Lophotrochozoa</taxon>
        <taxon>Platyhelminthes</taxon>
        <taxon>Cestoda</taxon>
        <taxon>Eucestoda</taxon>
        <taxon>Cyclophyllidea</taxon>
        <taxon>Taeniidae</taxon>
        <taxon>Hydatigera</taxon>
    </lineage>
</organism>
<dbReference type="WBParaSite" id="TTAC_0000947601-mRNA-1">
    <property type="protein sequence ID" value="TTAC_0000947601-mRNA-1"/>
    <property type="gene ID" value="TTAC_0000947601"/>
</dbReference>
<proteinExistence type="predicted"/>
<evidence type="ECO:0000313" key="2">
    <source>
        <dbReference type="EMBL" id="VDM34259.1"/>
    </source>
</evidence>
<protein>
    <submittedName>
        <fullName evidence="2 4">Uncharacterized protein</fullName>
    </submittedName>
</protein>
<dbReference type="Proteomes" id="UP000274429">
    <property type="component" value="Unassembled WGS sequence"/>
</dbReference>
<accession>A0A0R3X7F1</accession>
<dbReference type="EMBL" id="UYWX01020830">
    <property type="protein sequence ID" value="VDM34259.1"/>
    <property type="molecule type" value="Genomic_DNA"/>
</dbReference>
<reference evidence="4" key="1">
    <citation type="submission" date="2017-02" db="UniProtKB">
        <authorList>
            <consortium name="WormBaseParasite"/>
        </authorList>
    </citation>
    <scope>IDENTIFICATION</scope>
</reference>
<feature type="compositionally biased region" description="Basic residues" evidence="1">
    <location>
        <begin position="47"/>
        <end position="56"/>
    </location>
</feature>
<evidence type="ECO:0000313" key="3">
    <source>
        <dbReference type="Proteomes" id="UP000274429"/>
    </source>
</evidence>
<sequence length="292" mass="32795">MDLKGGILDPVSNFDDDVPVSLTFKVQTAQRSKSEKEANSFIQTTRQKARARRRARQMVEYPRRYSTSVYSIEKAVEGTVKSNVAAIETSTLLPKLELSKSKTKRNCIADSRGNEDEFGLMDTFDFRKYLPQNFLGGGAEDMNSFDENDAYLGFEEKELGNAILKGGFAKDPEESCHGTEEQDEKMILKKKQSVILSKTPGVTGLGSIMKKRLLGSRHNRKQNYATQRIVILSQQDTASLIHQRADAFVNQRLFDTVLGVGKPFRTPSRMSPQDVSRMAAKLKARKLARQGF</sequence>